<protein>
    <submittedName>
        <fullName evidence="1">Uncharacterized protein</fullName>
    </submittedName>
</protein>
<gene>
    <name evidence="1" type="ORF">A9K56_03950</name>
</gene>
<sequence length="120" mass="13454">MNRECLLVEFELQLAAWRAGGRKPSVRSVADACGISRQSVYRSHQGVVAKIAELSDPQKRERDVALKIDLLRERLRREVEKVGILTALCGELAAALHDAREELAFAQSTVERLRMKKGRG</sequence>
<accession>A0AAP7GTW9</accession>
<name>A0AAP7GTW9_STEMA</name>
<evidence type="ECO:0000313" key="2">
    <source>
        <dbReference type="Proteomes" id="UP000092125"/>
    </source>
</evidence>
<reference evidence="1 2" key="1">
    <citation type="submission" date="2016-05" db="EMBL/GenBank/DDBJ databases">
        <title>Draft Genome Sequences of Stenotrophomonas maltophilia Strains Sm32COP, Sm41DVV, Sm46PAILV, SmF3, SmF22, SmSOFb1 and SmCVFa1, Isolated from Different Manures, in France.</title>
        <authorList>
            <person name="Nazaret S."/>
            <person name="Bodilis J."/>
        </authorList>
    </citation>
    <scope>NUCLEOTIDE SEQUENCE [LARGE SCALE GENOMIC DNA]</scope>
    <source>
        <strain evidence="1 2">Sm41DVV</strain>
    </source>
</reference>
<proteinExistence type="predicted"/>
<dbReference type="EMBL" id="LYVI01000002">
    <property type="protein sequence ID" value="OBU62809.1"/>
    <property type="molecule type" value="Genomic_DNA"/>
</dbReference>
<evidence type="ECO:0000313" key="1">
    <source>
        <dbReference type="EMBL" id="OBU62809.1"/>
    </source>
</evidence>
<dbReference type="AlphaFoldDB" id="A0AAP7GTW9"/>
<comment type="caution">
    <text evidence="1">The sequence shown here is derived from an EMBL/GenBank/DDBJ whole genome shotgun (WGS) entry which is preliminary data.</text>
</comment>
<organism evidence="1 2">
    <name type="scientific">Stenotrophomonas maltophilia</name>
    <name type="common">Pseudomonas maltophilia</name>
    <name type="synonym">Xanthomonas maltophilia</name>
    <dbReference type="NCBI Taxonomy" id="40324"/>
    <lineage>
        <taxon>Bacteria</taxon>
        <taxon>Pseudomonadati</taxon>
        <taxon>Pseudomonadota</taxon>
        <taxon>Gammaproteobacteria</taxon>
        <taxon>Lysobacterales</taxon>
        <taxon>Lysobacteraceae</taxon>
        <taxon>Stenotrophomonas</taxon>
        <taxon>Stenotrophomonas maltophilia group</taxon>
    </lineage>
</organism>
<dbReference type="Proteomes" id="UP000092125">
    <property type="component" value="Unassembled WGS sequence"/>
</dbReference>